<name>A0ABR4QBI3_9CEST</name>
<proteinExistence type="predicted"/>
<comment type="caution">
    <text evidence="2">The sequence shown here is derived from an EMBL/GenBank/DDBJ whole genome shotgun (WGS) entry which is preliminary data.</text>
</comment>
<keyword evidence="3" id="KW-1185">Reference proteome</keyword>
<gene>
    <name evidence="2" type="ORF">TcWFU_006211</name>
</gene>
<organism evidence="2 3">
    <name type="scientific">Taenia crassiceps</name>
    <dbReference type="NCBI Taxonomy" id="6207"/>
    <lineage>
        <taxon>Eukaryota</taxon>
        <taxon>Metazoa</taxon>
        <taxon>Spiralia</taxon>
        <taxon>Lophotrochozoa</taxon>
        <taxon>Platyhelminthes</taxon>
        <taxon>Cestoda</taxon>
        <taxon>Eucestoda</taxon>
        <taxon>Cyclophyllidea</taxon>
        <taxon>Taeniidae</taxon>
        <taxon>Taenia</taxon>
    </lineage>
</organism>
<reference evidence="2 3" key="1">
    <citation type="journal article" date="2022" name="Front. Cell. Infect. Microbiol.">
        <title>The Genomes of Two Strains of Taenia crassiceps the Animal Model for the Study of Human Cysticercosis.</title>
        <authorList>
            <person name="Bobes R.J."/>
            <person name="Estrada K."/>
            <person name="Rios-Valencia D.G."/>
            <person name="Calderon-Gallegos A."/>
            <person name="de la Torre P."/>
            <person name="Carrero J.C."/>
            <person name="Sanchez-Flores A."/>
            <person name="Laclette J.P."/>
        </authorList>
    </citation>
    <scope>NUCLEOTIDE SEQUENCE [LARGE SCALE GENOMIC DNA]</scope>
    <source>
        <strain evidence="2">WFUcys</strain>
    </source>
</reference>
<feature type="region of interest" description="Disordered" evidence="1">
    <location>
        <begin position="201"/>
        <end position="220"/>
    </location>
</feature>
<evidence type="ECO:0000313" key="3">
    <source>
        <dbReference type="Proteomes" id="UP001651158"/>
    </source>
</evidence>
<dbReference type="Proteomes" id="UP001651158">
    <property type="component" value="Unassembled WGS sequence"/>
</dbReference>
<evidence type="ECO:0000313" key="2">
    <source>
        <dbReference type="EMBL" id="KAL5106916.1"/>
    </source>
</evidence>
<accession>A0ABR4QBI3</accession>
<protein>
    <submittedName>
        <fullName evidence="2">Uncharacterized protein</fullName>
    </submittedName>
</protein>
<sequence>MFAYSFLLKKTVEGATVRINRYNRGQKIVDWLFYARNRLLYPGVKNPVKELIRALSDDAHNYAIAAGLDENASLDSVFVKLIEIFRFEGRDPSIWTLFSKRLNGSMSAKYLAEDIRSMTMEIFNRTDKEKLIQKTALEAFLNALGPSLAKIIMQEHPSNIDEALAMLPSARMLLAAQTSARVPHPPKRFLSSKLNEYLVSKGKSQSEPTPEEMFEEYKFD</sequence>
<evidence type="ECO:0000256" key="1">
    <source>
        <dbReference type="SAM" id="MobiDB-lite"/>
    </source>
</evidence>
<dbReference type="EMBL" id="JAKROA010000005">
    <property type="protein sequence ID" value="KAL5106916.1"/>
    <property type="molecule type" value="Genomic_DNA"/>
</dbReference>